<dbReference type="InParanoid" id="A0A1V8T1D4"/>
<comment type="similarity">
    <text evidence="3">Belongs to the kynurenine formamidase family.</text>
</comment>
<feature type="active site" evidence="3">
    <location>
        <position position="232"/>
    </location>
</feature>
<evidence type="ECO:0000313" key="6">
    <source>
        <dbReference type="Proteomes" id="UP000192596"/>
    </source>
</evidence>
<dbReference type="STRING" id="1507870.A0A1V8T1D4"/>
<dbReference type="GO" id="GO:0019441">
    <property type="term" value="P:L-tryptophan catabolic process to kynurenine"/>
    <property type="evidence" value="ECO:0007669"/>
    <property type="project" value="UniProtKB-UniRule"/>
</dbReference>
<comment type="subunit">
    <text evidence="3">Homodimer.</text>
</comment>
<keyword evidence="6" id="KW-1185">Reference proteome</keyword>
<dbReference type="Proteomes" id="UP000192596">
    <property type="component" value="Unassembled WGS sequence"/>
</dbReference>
<keyword evidence="2 3" id="KW-0823">Tryptophan catabolism</keyword>
<dbReference type="HAMAP" id="MF_03014">
    <property type="entry name" value="KFase"/>
    <property type="match status" value="1"/>
</dbReference>
<feature type="active site" description="Nucleophile" evidence="3">
    <location>
        <position position="132"/>
    </location>
</feature>
<dbReference type="InterPro" id="IPR050300">
    <property type="entry name" value="GDXG_lipolytic_enzyme"/>
</dbReference>
<comment type="pathway">
    <text evidence="3">Amino-acid degradation; L-tryptophan degradation via kynurenine pathway; L-kynurenine from L-tryptophan: step 2/2.</text>
</comment>
<comment type="function">
    <text evidence="3">Catalyzes the hydrolysis of N-formyl-L-kynurenine to L-kynurenine, the second step in the kynurenine pathway of tryptophan degradation. Kynurenine may be further oxidized to nicotinic acid, NAD(H) and NADP(H). Required for elimination of toxic metabolites.</text>
</comment>
<dbReference type="InterPro" id="IPR027519">
    <property type="entry name" value="KFase_ver/fungi-typ"/>
</dbReference>
<evidence type="ECO:0000256" key="1">
    <source>
        <dbReference type="ARBA" id="ARBA00022801"/>
    </source>
</evidence>
<dbReference type="EMBL" id="NAJO01000020">
    <property type="protein sequence ID" value="OQO05134.1"/>
    <property type="molecule type" value="Genomic_DNA"/>
</dbReference>
<comment type="caution">
    <text evidence="5">The sequence shown here is derived from an EMBL/GenBank/DDBJ whole genome shotgun (WGS) entry which is preliminary data.</text>
</comment>
<protein>
    <recommendedName>
        <fullName evidence="3">Kynurenine formamidase</fullName>
        <shortName evidence="3">KFA</shortName>
        <shortName evidence="3">KFase</shortName>
        <ecNumber evidence="3">3.5.1.9</ecNumber>
    </recommendedName>
    <alternativeName>
        <fullName evidence="3">Arylformamidase</fullName>
    </alternativeName>
    <alternativeName>
        <fullName evidence="3">N-formylkynurenine formamidase</fullName>
        <shortName evidence="3">FKF</shortName>
    </alternativeName>
</protein>
<accession>A0A1V8T1D4</accession>
<evidence type="ECO:0000256" key="3">
    <source>
        <dbReference type="HAMAP-Rule" id="MF_03014"/>
    </source>
</evidence>
<organism evidence="5 6">
    <name type="scientific">Cryoendolithus antarcticus</name>
    <dbReference type="NCBI Taxonomy" id="1507870"/>
    <lineage>
        <taxon>Eukaryota</taxon>
        <taxon>Fungi</taxon>
        <taxon>Dikarya</taxon>
        <taxon>Ascomycota</taxon>
        <taxon>Pezizomycotina</taxon>
        <taxon>Dothideomycetes</taxon>
        <taxon>Dothideomycetidae</taxon>
        <taxon>Cladosporiales</taxon>
        <taxon>Cladosporiaceae</taxon>
        <taxon>Cryoendolithus</taxon>
    </lineage>
</organism>
<dbReference type="GO" id="GO:0034354">
    <property type="term" value="P:'de novo' NAD+ biosynthetic process from L-tryptophan"/>
    <property type="evidence" value="ECO:0007669"/>
    <property type="project" value="UniProtKB-UniRule"/>
</dbReference>
<dbReference type="EC" id="3.5.1.9" evidence="3"/>
<dbReference type="UniPathway" id="UPA00333">
    <property type="reaction ID" value="UER00454"/>
</dbReference>
<keyword evidence="1 3" id="KW-0378">Hydrolase</keyword>
<dbReference type="Pfam" id="PF20434">
    <property type="entry name" value="BD-FAE"/>
    <property type="match status" value="1"/>
</dbReference>
<dbReference type="SUPFAM" id="SSF53474">
    <property type="entry name" value="alpha/beta-Hydrolases"/>
    <property type="match status" value="1"/>
</dbReference>
<feature type="domain" description="BD-FAE-like" evidence="4">
    <location>
        <begin position="35"/>
        <end position="247"/>
    </location>
</feature>
<dbReference type="FunCoup" id="A0A1V8T1D4">
    <property type="interactions" value="259"/>
</dbReference>
<dbReference type="OrthoDB" id="420264at2759"/>
<feature type="active site" evidence="3">
    <location>
        <position position="272"/>
    </location>
</feature>
<proteinExistence type="inferred from homology"/>
<dbReference type="Gene3D" id="3.40.50.1820">
    <property type="entry name" value="alpha/beta hydrolase"/>
    <property type="match status" value="1"/>
</dbReference>
<evidence type="ECO:0000313" key="5">
    <source>
        <dbReference type="EMBL" id="OQO05134.1"/>
    </source>
</evidence>
<reference evidence="6" key="1">
    <citation type="submission" date="2017-03" db="EMBL/GenBank/DDBJ databases">
        <title>Genomes of endolithic fungi from Antarctica.</title>
        <authorList>
            <person name="Coleine C."/>
            <person name="Masonjones S."/>
            <person name="Stajich J.E."/>
        </authorList>
    </citation>
    <scope>NUCLEOTIDE SEQUENCE [LARGE SCALE GENOMIC DNA]</scope>
    <source>
        <strain evidence="6">CCFEE 5527</strain>
    </source>
</reference>
<feature type="short sequence motif" description="HGGXW" evidence="3">
    <location>
        <begin position="40"/>
        <end position="44"/>
    </location>
</feature>
<comment type="catalytic activity">
    <reaction evidence="3">
        <text>N-formyl-L-kynurenine + H2O = L-kynurenine + formate + H(+)</text>
        <dbReference type="Rhea" id="RHEA:13009"/>
        <dbReference type="ChEBI" id="CHEBI:15377"/>
        <dbReference type="ChEBI" id="CHEBI:15378"/>
        <dbReference type="ChEBI" id="CHEBI:15740"/>
        <dbReference type="ChEBI" id="CHEBI:57959"/>
        <dbReference type="ChEBI" id="CHEBI:58629"/>
        <dbReference type="EC" id="3.5.1.9"/>
    </reaction>
</comment>
<dbReference type="AlphaFoldDB" id="A0A1V8T1D4"/>
<dbReference type="PANTHER" id="PTHR48081:SF33">
    <property type="entry name" value="KYNURENINE FORMAMIDASE"/>
    <property type="match status" value="1"/>
</dbReference>
<dbReference type="InterPro" id="IPR049492">
    <property type="entry name" value="BD-FAE-like_dom"/>
</dbReference>
<evidence type="ECO:0000256" key="2">
    <source>
        <dbReference type="ARBA" id="ARBA00023079"/>
    </source>
</evidence>
<name>A0A1V8T1D4_9PEZI</name>
<evidence type="ECO:0000259" key="4">
    <source>
        <dbReference type="Pfam" id="PF20434"/>
    </source>
</evidence>
<dbReference type="GO" id="GO:0004061">
    <property type="term" value="F:arylformamidase activity"/>
    <property type="evidence" value="ECO:0007669"/>
    <property type="project" value="UniProtKB-UniRule"/>
</dbReference>
<dbReference type="PANTHER" id="PTHR48081">
    <property type="entry name" value="AB HYDROLASE SUPERFAMILY PROTEIN C4A8.06C"/>
    <property type="match status" value="1"/>
</dbReference>
<dbReference type="InterPro" id="IPR029058">
    <property type="entry name" value="AB_hydrolase_fold"/>
</dbReference>
<gene>
    <name evidence="5" type="ORF">B0A48_08154</name>
</gene>
<sequence>MSFTSSTVPYSTISTLNTLTLHLPTTPPKPAQGIWLICIHGGAWCDPLITSTCFDATLKHLLFSSSASQISGIASLNYRLSPYPSHPTDPSSPYDPARNAKHPDHITDILTAILFLQDKYKFGDRYILIGHSCGATLAFQVAKKRYWGKRYESTEALELNVEPPLAIIGVEGIYDLSTFVEEYAHEPFYRGFVEHAFGRDEAVWKEASVVDVDWEDSWTEGREAVIVHSDADKLVSLKQPERMWKALGDKGWKDDEGAERRKRFVKLKGLDHDEVWEDGKALAEVTGEVIGRLT</sequence>
<comment type="domain">
    <text evidence="3">The main chain amide nitrogen atoms of the second glycine and its adjacent residue in the HGGXW motif define the oxyanion hole, and stabilize the oxyanion that forms during the nucleophilic attack by the catalytic serine during substrate cleavage.</text>
</comment>